<evidence type="ECO:0008006" key="2">
    <source>
        <dbReference type="Google" id="ProtNLM"/>
    </source>
</evidence>
<evidence type="ECO:0000313" key="1">
    <source>
        <dbReference type="EMBL" id="PJE80485.1"/>
    </source>
</evidence>
<gene>
    <name evidence="1" type="ORF">CI610_00511</name>
</gene>
<name>A0A2H9TB55_9ZZZZ</name>
<dbReference type="EMBL" id="NSIT01000015">
    <property type="protein sequence ID" value="PJE80485.1"/>
    <property type="molecule type" value="Genomic_DNA"/>
</dbReference>
<dbReference type="PANTHER" id="PTHR38075">
    <property type="entry name" value="DUF4139 DOMAIN-CONTAINING PROTEIN"/>
    <property type="match status" value="1"/>
</dbReference>
<proteinExistence type="predicted"/>
<comment type="caution">
    <text evidence="1">The sequence shown here is derived from an EMBL/GenBank/DDBJ whole genome shotgun (WGS) entry which is preliminary data.</text>
</comment>
<accession>A0A2H9TB55</accession>
<dbReference type="AlphaFoldDB" id="A0A2H9TB55"/>
<dbReference type="PANTHER" id="PTHR38075:SF1">
    <property type="entry name" value="DUF4139 DOMAIN-CONTAINING PROTEIN"/>
    <property type="match status" value="1"/>
</dbReference>
<protein>
    <recommendedName>
        <fullName evidence="2">DUF4139 domain-containing protein</fullName>
    </recommendedName>
</protein>
<organism evidence="1">
    <name type="scientific">invertebrate metagenome</name>
    <dbReference type="NCBI Taxonomy" id="1711999"/>
    <lineage>
        <taxon>unclassified sequences</taxon>
        <taxon>metagenomes</taxon>
        <taxon>organismal metagenomes</taxon>
    </lineage>
</organism>
<sequence>MRYSAWLPWLVVASLGYTPCMMAAAKTGKVFFDQSSSTTLTLYQNRGIVQQSFDILPDEKGQLILEGMVNNWDEDSLDIHYQDDNRSIGADRVWWHSQGLNRDSLYGRLVGKPVELIGGGLNVPVQGEMLAYDKGMALVQGSNGRQYVVDWHDSQGFRLASRDKLFSDDDYTNRIHASFNDKITTNNLRVNYITSSLSYSSHYRMVLSDNKTASLDLSALLENHSSKDFSDASVRLVAGDIYATPVMARGLSAMSMDAASTTGTRVGEVLVMPVSESLQLKNNTSQQVHLYDRQNIKLDKRYLLEVYGRSNARKDMERPHRIFRFKADADLPAAQVTVLEKDGKGQMVISSESRLDQTTAGDIVHLSLGDAMAVRVERKRLSSKSEGNELITTWQAMVYNDRNEAISLIIRDQERSLLRLGNVKGGKLEGAPAIRIDVPAGESKQVSYSAFYSSK</sequence>
<reference evidence="1" key="1">
    <citation type="journal article" date="2017" name="Appl. Environ. Microbiol.">
        <title>Molecular characterization of an Endozoicomonas-like organism causing infection in king scallop Pecten maximus L.</title>
        <authorList>
            <person name="Cano I."/>
            <person name="van Aerle R."/>
            <person name="Ross S."/>
            <person name="Verner-Jeffreys D.W."/>
            <person name="Paley R.K."/>
            <person name="Rimmer G."/>
            <person name="Ryder D."/>
            <person name="Hooper P."/>
            <person name="Stone D."/>
            <person name="Feist S.W."/>
        </authorList>
    </citation>
    <scope>NUCLEOTIDE SEQUENCE</scope>
</reference>